<dbReference type="GO" id="GO:2000022">
    <property type="term" value="P:regulation of jasmonic acid mediated signaling pathway"/>
    <property type="evidence" value="ECO:0007669"/>
    <property type="project" value="UniProtKB-UniRule"/>
</dbReference>
<accession>A0A835R4P8</accession>
<comment type="subcellular location">
    <subcellularLocation>
        <location evidence="4">Nucleus</location>
    </subcellularLocation>
</comment>
<proteinExistence type="inferred from homology"/>
<dbReference type="GO" id="GO:0005634">
    <property type="term" value="C:nucleus"/>
    <property type="evidence" value="ECO:0007669"/>
    <property type="project" value="UniProtKB-SubCell"/>
</dbReference>
<gene>
    <name evidence="6" type="ORF">HPP92_010740</name>
</gene>
<dbReference type="SMART" id="SM00979">
    <property type="entry name" value="TIFY"/>
    <property type="match status" value="1"/>
</dbReference>
<comment type="similarity">
    <text evidence="1 4">Belongs to the TIFY/JAZ family.</text>
</comment>
<reference evidence="6 7" key="1">
    <citation type="journal article" date="2020" name="Nat. Food">
        <title>A phased Vanilla planifolia genome enables genetic improvement of flavour and production.</title>
        <authorList>
            <person name="Hasing T."/>
            <person name="Tang H."/>
            <person name="Brym M."/>
            <person name="Khazi F."/>
            <person name="Huang T."/>
            <person name="Chambers A.H."/>
        </authorList>
    </citation>
    <scope>NUCLEOTIDE SEQUENCE [LARGE SCALE GENOMIC DNA]</scope>
    <source>
        <tissue evidence="6">Leaf</tissue>
    </source>
</reference>
<dbReference type="Pfam" id="PF09425">
    <property type="entry name" value="Jas_motif"/>
    <property type="match status" value="1"/>
</dbReference>
<evidence type="ECO:0000256" key="1">
    <source>
        <dbReference type="ARBA" id="ARBA00008614"/>
    </source>
</evidence>
<sequence length="166" mass="17777">MHSPRNRTLFILLDNVGIVNLVEKGRATAEMVLATAALAKREEEDEMSSNSDSATKIPICGAQLTIFYKGIVNVYDAVLPEKAQAIMLLASAASAAASSATSPILTRSLSQRSSSTAAYQQAAQIHTDAAPSLCKLQAGLPGARKNSLQRFLEKRRERQGCEQSSL</sequence>
<evidence type="ECO:0000313" key="6">
    <source>
        <dbReference type="EMBL" id="KAG0482656.1"/>
    </source>
</evidence>
<dbReference type="PANTHER" id="PTHR33077">
    <property type="entry name" value="PROTEIN TIFY 4A-RELATED-RELATED"/>
    <property type="match status" value="1"/>
</dbReference>
<comment type="caution">
    <text evidence="6">The sequence shown here is derived from an EMBL/GenBank/DDBJ whole genome shotgun (WGS) entry which is preliminary data.</text>
</comment>
<dbReference type="GO" id="GO:0009611">
    <property type="term" value="P:response to wounding"/>
    <property type="evidence" value="ECO:0007669"/>
    <property type="project" value="UniProtKB-UniRule"/>
</dbReference>
<dbReference type="InterPro" id="IPR018467">
    <property type="entry name" value="CCT_CS"/>
</dbReference>
<name>A0A835R4P8_VANPL</name>
<dbReference type="PROSITE" id="PS51320">
    <property type="entry name" value="TIFY"/>
    <property type="match status" value="1"/>
</dbReference>
<dbReference type="AlphaFoldDB" id="A0A835R4P8"/>
<keyword evidence="3" id="KW-0832">Ubl conjugation</keyword>
<keyword evidence="2 4" id="KW-1184">Jasmonic acid signaling pathway</keyword>
<evidence type="ECO:0000313" key="7">
    <source>
        <dbReference type="Proteomes" id="UP000639772"/>
    </source>
</evidence>
<evidence type="ECO:0000256" key="4">
    <source>
        <dbReference type="RuleBase" id="RU369065"/>
    </source>
</evidence>
<dbReference type="OrthoDB" id="649989at2759"/>
<organism evidence="6 7">
    <name type="scientific">Vanilla planifolia</name>
    <name type="common">Vanilla</name>
    <dbReference type="NCBI Taxonomy" id="51239"/>
    <lineage>
        <taxon>Eukaryota</taxon>
        <taxon>Viridiplantae</taxon>
        <taxon>Streptophyta</taxon>
        <taxon>Embryophyta</taxon>
        <taxon>Tracheophyta</taxon>
        <taxon>Spermatophyta</taxon>
        <taxon>Magnoliopsida</taxon>
        <taxon>Liliopsida</taxon>
        <taxon>Asparagales</taxon>
        <taxon>Orchidaceae</taxon>
        <taxon>Vanilloideae</taxon>
        <taxon>Vanilleae</taxon>
        <taxon>Vanilla</taxon>
    </lineage>
</organism>
<keyword evidence="4" id="KW-0539">Nucleus</keyword>
<dbReference type="EMBL" id="JADCNM010000005">
    <property type="protein sequence ID" value="KAG0482656.1"/>
    <property type="molecule type" value="Genomic_DNA"/>
</dbReference>
<dbReference type="GO" id="GO:0031347">
    <property type="term" value="P:regulation of defense response"/>
    <property type="evidence" value="ECO:0007669"/>
    <property type="project" value="UniProtKB-UniRule"/>
</dbReference>
<feature type="domain" description="Tify" evidence="5">
    <location>
        <begin position="57"/>
        <end position="92"/>
    </location>
</feature>
<evidence type="ECO:0000256" key="2">
    <source>
        <dbReference type="ARBA" id="ARBA00022819"/>
    </source>
</evidence>
<dbReference type="InterPro" id="IPR010399">
    <property type="entry name" value="Tify_dom"/>
</dbReference>
<comment type="function">
    <text evidence="4">Repressor of jasmonate responses.</text>
</comment>
<dbReference type="PANTHER" id="PTHR33077:SF61">
    <property type="entry name" value="PROTEIN TIFY 3A-RELATED"/>
    <property type="match status" value="1"/>
</dbReference>
<dbReference type="Proteomes" id="UP000639772">
    <property type="component" value="Unassembled WGS sequence"/>
</dbReference>
<comment type="domain">
    <text evidence="4">The jas domain is required for interaction with COI1.</text>
</comment>
<evidence type="ECO:0000259" key="5">
    <source>
        <dbReference type="PROSITE" id="PS51320"/>
    </source>
</evidence>
<dbReference type="InterPro" id="IPR040390">
    <property type="entry name" value="TIFY/JAZ"/>
</dbReference>
<evidence type="ECO:0000256" key="3">
    <source>
        <dbReference type="ARBA" id="ARBA00022843"/>
    </source>
</evidence>
<protein>
    <recommendedName>
        <fullName evidence="4">Protein TIFY</fullName>
    </recommendedName>
    <alternativeName>
        <fullName evidence="4">Jasmonate ZIM domain-containing protein</fullName>
    </alternativeName>
</protein>
<dbReference type="Pfam" id="PF06200">
    <property type="entry name" value="tify"/>
    <property type="match status" value="1"/>
</dbReference>